<feature type="transmembrane region" description="Helical" evidence="1">
    <location>
        <begin position="72"/>
        <end position="91"/>
    </location>
</feature>
<dbReference type="AlphaFoldDB" id="A0A9Q3YV25"/>
<proteinExistence type="predicted"/>
<feature type="transmembrane region" description="Helical" evidence="1">
    <location>
        <begin position="42"/>
        <end position="60"/>
    </location>
</feature>
<comment type="caution">
    <text evidence="2">The sequence shown here is derived from an EMBL/GenBank/DDBJ whole genome shotgun (WGS) entry which is preliminary data.</text>
</comment>
<evidence type="ECO:0000256" key="1">
    <source>
        <dbReference type="SAM" id="Phobius"/>
    </source>
</evidence>
<reference evidence="2" key="1">
    <citation type="submission" date="2021-11" db="EMBL/GenBank/DDBJ databases">
        <title>Description of novel Chryseobacterium species.</title>
        <authorList>
            <person name="Saticioglu I.B."/>
            <person name="Ay H."/>
            <person name="Altun S."/>
            <person name="Duman M."/>
        </authorList>
    </citation>
    <scope>NUCLEOTIDE SEQUENCE</scope>
    <source>
        <strain evidence="2">C-17</strain>
    </source>
</reference>
<keyword evidence="1" id="KW-0812">Transmembrane</keyword>
<accession>A0A9Q3YV25</accession>
<dbReference type="RefSeq" id="WP_230667803.1">
    <property type="nucleotide sequence ID" value="NZ_JAJNAY010000001.1"/>
</dbReference>
<organism evidence="2 3">
    <name type="scientific">Chryseobacterium turcicum</name>
    <dbReference type="NCBI Taxonomy" id="2898076"/>
    <lineage>
        <taxon>Bacteria</taxon>
        <taxon>Pseudomonadati</taxon>
        <taxon>Bacteroidota</taxon>
        <taxon>Flavobacteriia</taxon>
        <taxon>Flavobacteriales</taxon>
        <taxon>Weeksellaceae</taxon>
        <taxon>Chryseobacterium group</taxon>
        <taxon>Chryseobacterium</taxon>
    </lineage>
</organism>
<dbReference type="Proteomes" id="UP001108025">
    <property type="component" value="Unassembled WGS sequence"/>
</dbReference>
<keyword evidence="3" id="KW-1185">Reference proteome</keyword>
<gene>
    <name evidence="2" type="ORF">LO744_05960</name>
</gene>
<dbReference type="EMBL" id="JAJNAY010000001">
    <property type="protein sequence ID" value="MCD1116398.1"/>
    <property type="molecule type" value="Genomic_DNA"/>
</dbReference>
<protein>
    <submittedName>
        <fullName evidence="2">Uncharacterized protein</fullName>
    </submittedName>
</protein>
<sequence>MENEFLPQYICIRNQKRFENLKIKTIMNQKNNWVQNPTKTQFIISLMVYLNSVVIMFAAMTDFFTTLIDLKVNMVLLFLNIAVTFTMIKVVRNYFKNLKKQ</sequence>
<evidence type="ECO:0000313" key="3">
    <source>
        <dbReference type="Proteomes" id="UP001108025"/>
    </source>
</evidence>
<keyword evidence="1" id="KW-0472">Membrane</keyword>
<keyword evidence="1" id="KW-1133">Transmembrane helix</keyword>
<evidence type="ECO:0000313" key="2">
    <source>
        <dbReference type="EMBL" id="MCD1116398.1"/>
    </source>
</evidence>
<name>A0A9Q3YV25_9FLAO</name>